<sequence>PSNKPSLVPSRPSPFCLWETKVPTNRQGNRHLGQKFRSFWLREDGGPMAHYTDHHLEKKFGQFYLRLTVETMDRQDCDGLSPVPSDT</sequence>
<evidence type="ECO:0000313" key="2">
    <source>
        <dbReference type="Proteomes" id="UP000823775"/>
    </source>
</evidence>
<dbReference type="EMBL" id="JACEIK010000838">
    <property type="protein sequence ID" value="MCD7462836.1"/>
    <property type="molecule type" value="Genomic_DNA"/>
</dbReference>
<proteinExistence type="predicted"/>
<accession>A0ABS8SUX2</accession>
<comment type="caution">
    <text evidence="1">The sequence shown here is derived from an EMBL/GenBank/DDBJ whole genome shotgun (WGS) entry which is preliminary data.</text>
</comment>
<keyword evidence="2" id="KW-1185">Reference proteome</keyword>
<feature type="non-terminal residue" evidence="1">
    <location>
        <position position="1"/>
    </location>
</feature>
<organism evidence="1 2">
    <name type="scientific">Datura stramonium</name>
    <name type="common">Jimsonweed</name>
    <name type="synonym">Common thornapple</name>
    <dbReference type="NCBI Taxonomy" id="4076"/>
    <lineage>
        <taxon>Eukaryota</taxon>
        <taxon>Viridiplantae</taxon>
        <taxon>Streptophyta</taxon>
        <taxon>Embryophyta</taxon>
        <taxon>Tracheophyta</taxon>
        <taxon>Spermatophyta</taxon>
        <taxon>Magnoliopsida</taxon>
        <taxon>eudicotyledons</taxon>
        <taxon>Gunneridae</taxon>
        <taxon>Pentapetalae</taxon>
        <taxon>asterids</taxon>
        <taxon>lamiids</taxon>
        <taxon>Solanales</taxon>
        <taxon>Solanaceae</taxon>
        <taxon>Solanoideae</taxon>
        <taxon>Datureae</taxon>
        <taxon>Datura</taxon>
    </lineage>
</organism>
<name>A0ABS8SUX2_DATST</name>
<evidence type="ECO:0000313" key="1">
    <source>
        <dbReference type="EMBL" id="MCD7462836.1"/>
    </source>
</evidence>
<dbReference type="Proteomes" id="UP000823775">
    <property type="component" value="Unassembled WGS sequence"/>
</dbReference>
<gene>
    <name evidence="1" type="ORF">HAX54_049448</name>
</gene>
<reference evidence="1 2" key="1">
    <citation type="journal article" date="2021" name="BMC Genomics">
        <title>Datura genome reveals duplications of psychoactive alkaloid biosynthetic genes and high mutation rate following tissue culture.</title>
        <authorList>
            <person name="Rajewski A."/>
            <person name="Carter-House D."/>
            <person name="Stajich J."/>
            <person name="Litt A."/>
        </authorList>
    </citation>
    <scope>NUCLEOTIDE SEQUENCE [LARGE SCALE GENOMIC DNA]</scope>
    <source>
        <strain evidence="1">AR-01</strain>
    </source>
</reference>
<protein>
    <submittedName>
        <fullName evidence="1">Uncharacterized protein</fullName>
    </submittedName>
</protein>